<evidence type="ECO:0000256" key="1">
    <source>
        <dbReference type="ARBA" id="ARBA00022801"/>
    </source>
</evidence>
<dbReference type="CDD" id="cd00840">
    <property type="entry name" value="MPP_Mre11_N"/>
    <property type="match status" value="1"/>
</dbReference>
<accession>A0AAJ3YWX6</accession>
<dbReference type="PIRSF" id="PIRSF033091">
    <property type="entry name" value="Pesterase_YhaO"/>
    <property type="match status" value="1"/>
</dbReference>
<dbReference type="InterPro" id="IPR014576">
    <property type="entry name" value="Pesterase_YhaO"/>
</dbReference>
<dbReference type="InterPro" id="IPR029052">
    <property type="entry name" value="Metallo-depent_PP-like"/>
</dbReference>
<protein>
    <submittedName>
        <fullName evidence="3">DNA repair exonuclease</fullName>
    </submittedName>
</protein>
<dbReference type="InterPro" id="IPR050535">
    <property type="entry name" value="DNA_Repair-Maintenance_Comp"/>
</dbReference>
<keyword evidence="3" id="KW-0540">Nuclease</keyword>
<dbReference type="PANTHER" id="PTHR30337:SF7">
    <property type="entry name" value="PHOSPHOESTERASE"/>
    <property type="match status" value="1"/>
</dbReference>
<evidence type="ECO:0000259" key="2">
    <source>
        <dbReference type="Pfam" id="PF00149"/>
    </source>
</evidence>
<dbReference type="InterPro" id="IPR004843">
    <property type="entry name" value="Calcineurin-like_PHP"/>
</dbReference>
<dbReference type="InterPro" id="IPR041796">
    <property type="entry name" value="Mre11_N"/>
</dbReference>
<dbReference type="AlphaFoldDB" id="A0AAJ3YWX6"/>
<name>A0AAJ3YWX6_9BACI</name>
<gene>
    <name evidence="3" type="ORF">EQZ20_05860</name>
</gene>
<evidence type="ECO:0000313" key="4">
    <source>
        <dbReference type="Proteomes" id="UP000288675"/>
    </source>
</evidence>
<dbReference type="Gene3D" id="3.60.21.10">
    <property type="match status" value="1"/>
</dbReference>
<dbReference type="RefSeq" id="WP_046129512.1">
    <property type="nucleotide sequence ID" value="NZ_CP035232.1"/>
</dbReference>
<dbReference type="Proteomes" id="UP000288675">
    <property type="component" value="Chromosome"/>
</dbReference>
<proteinExistence type="predicted"/>
<feature type="domain" description="Calcineurin-like phosphoesterase" evidence="2">
    <location>
        <begin position="5"/>
        <end position="203"/>
    </location>
</feature>
<dbReference type="Pfam" id="PF00149">
    <property type="entry name" value="Metallophos"/>
    <property type="match status" value="1"/>
</dbReference>
<dbReference type="GO" id="GO:0004527">
    <property type="term" value="F:exonuclease activity"/>
    <property type="evidence" value="ECO:0007669"/>
    <property type="project" value="UniProtKB-KW"/>
</dbReference>
<reference evidence="3 4" key="1">
    <citation type="submission" date="2019-01" db="EMBL/GenBank/DDBJ databases">
        <title>Genome sequence of Bacillus glycinifermentans SRCM103574.</title>
        <authorList>
            <person name="Kong H.-J."/>
            <person name="Jeong S.-Y."/>
            <person name="Jeong D.-Y."/>
        </authorList>
    </citation>
    <scope>NUCLEOTIDE SEQUENCE [LARGE SCALE GENOMIC DNA]</scope>
    <source>
        <strain evidence="3 4">SRCM103574</strain>
    </source>
</reference>
<keyword evidence="1" id="KW-0378">Hydrolase</keyword>
<dbReference type="SUPFAM" id="SSF56300">
    <property type="entry name" value="Metallo-dependent phosphatases"/>
    <property type="match status" value="1"/>
</dbReference>
<evidence type="ECO:0000313" key="3">
    <source>
        <dbReference type="EMBL" id="QAT64478.1"/>
    </source>
</evidence>
<dbReference type="GeneID" id="82852204"/>
<dbReference type="EMBL" id="CP035232">
    <property type="protein sequence ID" value="QAT64478.1"/>
    <property type="molecule type" value="Genomic_DNA"/>
</dbReference>
<keyword evidence="3" id="KW-0269">Exonuclease</keyword>
<organism evidence="3 4">
    <name type="scientific">Bacillus glycinifermentans</name>
    <dbReference type="NCBI Taxonomy" id="1664069"/>
    <lineage>
        <taxon>Bacteria</taxon>
        <taxon>Bacillati</taxon>
        <taxon>Bacillota</taxon>
        <taxon>Bacilli</taxon>
        <taxon>Bacillales</taxon>
        <taxon>Bacillaceae</taxon>
        <taxon>Bacillus</taxon>
    </lineage>
</organism>
<dbReference type="KEGG" id="bgy:BGLY_1104"/>
<dbReference type="PANTHER" id="PTHR30337">
    <property type="entry name" value="COMPONENT OF ATP-DEPENDENT DSDNA EXONUCLEASE"/>
    <property type="match status" value="1"/>
</dbReference>
<sequence length="409" mass="46162">MTNLTFIHAADLHLDSPFRGISGLPEPVYRRIRNSTFESAANMFKLAVREQADFVLLAGDLFDEANRSLKAQLFLRKQFLKLEESGIQVYVIFGNHDHMGGEWTPIEWPDNVHVFSSARIEEKSFYKNGRLAATIYGYSYPERSVFANKAAEMKRSSNGAPFHIGMIHGTLSGESGHDPYCPFSLQDLKNGQMDYWALGHIHKRQVVSAEHPAVIYPGNTQSRHMKETGEKGCYLVRADESGVSFEFKATSDVLWEALPIDVSETRHLTDLISSMEDALQPFRSKGAAVCIKAVLTGETPPYLAERPAGIIDELLDVFRGEEEDGESFIWLAAVEDRTVGSVSAIESDAFFQELTREIDDFQDFGQVLGDLERHPVFRRYGARFHEEDLCGIREEAKKVLLDELKSMKR</sequence>